<gene>
    <name evidence="2" type="ORF">JO380_000078</name>
</gene>
<feature type="domain" description="Phosphoribulokinase/uridine kinase" evidence="1">
    <location>
        <begin position="89"/>
        <end position="163"/>
    </location>
</feature>
<dbReference type="SUPFAM" id="SSF52540">
    <property type="entry name" value="P-loop containing nucleoside triphosphate hydrolases"/>
    <property type="match status" value="1"/>
</dbReference>
<evidence type="ECO:0000259" key="1">
    <source>
        <dbReference type="Pfam" id="PF00485"/>
    </source>
</evidence>
<evidence type="ECO:0000313" key="2">
    <source>
        <dbReference type="EMBL" id="MDQ0423697.1"/>
    </source>
</evidence>
<dbReference type="Gene3D" id="3.40.50.300">
    <property type="entry name" value="P-loop containing nucleotide triphosphate hydrolases"/>
    <property type="match status" value="1"/>
</dbReference>
<comment type="caution">
    <text evidence="2">The sequence shown here is derived from an EMBL/GenBank/DDBJ whole genome shotgun (WGS) entry which is preliminary data.</text>
</comment>
<dbReference type="RefSeq" id="WP_226235765.1">
    <property type="nucleotide sequence ID" value="NZ_CP084585.1"/>
</dbReference>
<keyword evidence="3" id="KW-1185">Reference proteome</keyword>
<dbReference type="InterPro" id="IPR027417">
    <property type="entry name" value="P-loop_NTPase"/>
</dbReference>
<dbReference type="EMBL" id="JAUSVM010000001">
    <property type="protein sequence ID" value="MDQ0423697.1"/>
    <property type="molecule type" value="Genomic_DNA"/>
</dbReference>
<name>A0ABU0GGH9_9CELL</name>
<reference evidence="2 3" key="1">
    <citation type="submission" date="2023-07" db="EMBL/GenBank/DDBJ databases">
        <title>Sequencing the genomes of 1000 actinobacteria strains.</title>
        <authorList>
            <person name="Klenk H.-P."/>
        </authorList>
    </citation>
    <scope>NUCLEOTIDE SEQUENCE [LARGE SCALE GENOMIC DNA]</scope>
    <source>
        <strain evidence="2 3">DSM 14785</strain>
    </source>
</reference>
<proteinExistence type="predicted"/>
<dbReference type="Pfam" id="PF00485">
    <property type="entry name" value="PRK"/>
    <property type="match status" value="1"/>
</dbReference>
<evidence type="ECO:0000313" key="3">
    <source>
        <dbReference type="Proteomes" id="UP001240250"/>
    </source>
</evidence>
<sequence length="201" mass="21361">MDASPAAVSGPVDAAGTVAGRVLAGPARLGPVRLLAVDGPAGSGKTTFAARVADAVRTAGARATVLGLDDLYDGWTGLDGTLWPRLRAQVLEPLRRGRAARYQRYDWAAGHLAGWVDLDVPDVLVLEGCGSARRAVDALATLTVWVEADDDVRLARGLARDGAHERAHWLAWMALERAHFAREGTRGRADVRLDAFGMMTT</sequence>
<protein>
    <recommendedName>
        <fullName evidence="1">Phosphoribulokinase/uridine kinase domain-containing protein</fullName>
    </recommendedName>
</protein>
<accession>A0ABU0GGH9</accession>
<dbReference type="Proteomes" id="UP001240250">
    <property type="component" value="Unassembled WGS sequence"/>
</dbReference>
<dbReference type="InterPro" id="IPR006083">
    <property type="entry name" value="PRK/URK"/>
</dbReference>
<organism evidence="2 3">
    <name type="scientific">Cellulomonas iranensis</name>
    <dbReference type="NCBI Taxonomy" id="76862"/>
    <lineage>
        <taxon>Bacteria</taxon>
        <taxon>Bacillati</taxon>
        <taxon>Actinomycetota</taxon>
        <taxon>Actinomycetes</taxon>
        <taxon>Micrococcales</taxon>
        <taxon>Cellulomonadaceae</taxon>
        <taxon>Cellulomonas</taxon>
    </lineage>
</organism>